<protein>
    <submittedName>
        <fullName evidence="1">Uncharacterized protein</fullName>
    </submittedName>
</protein>
<organism evidence="1 2">
    <name type="scientific">Schistosoma mekongi</name>
    <name type="common">Parasitic worm</name>
    <dbReference type="NCBI Taxonomy" id="38744"/>
    <lineage>
        <taxon>Eukaryota</taxon>
        <taxon>Metazoa</taxon>
        <taxon>Spiralia</taxon>
        <taxon>Lophotrochozoa</taxon>
        <taxon>Platyhelminthes</taxon>
        <taxon>Trematoda</taxon>
        <taxon>Digenea</taxon>
        <taxon>Strigeidida</taxon>
        <taxon>Schistosomatoidea</taxon>
        <taxon>Schistosomatidae</taxon>
        <taxon>Schistosoma</taxon>
    </lineage>
</organism>
<evidence type="ECO:0000313" key="2">
    <source>
        <dbReference type="Proteomes" id="UP001292079"/>
    </source>
</evidence>
<keyword evidence="2" id="KW-1185">Reference proteome</keyword>
<reference evidence="1" key="2">
    <citation type="journal article" date="2023" name="Infect Dis Poverty">
        <title>Chromosome-scale genome of the human blood fluke Schistosoma mekongi and its implications for public health.</title>
        <authorList>
            <person name="Zhou M."/>
            <person name="Xu L."/>
            <person name="Xu D."/>
            <person name="Chen W."/>
            <person name="Khan J."/>
            <person name="Hu Y."/>
            <person name="Huang H."/>
            <person name="Wei H."/>
            <person name="Zhang Y."/>
            <person name="Chusongsang P."/>
            <person name="Tanasarnprasert K."/>
            <person name="Hu X."/>
            <person name="Limpanont Y."/>
            <person name="Lv Z."/>
        </authorList>
    </citation>
    <scope>NUCLEOTIDE SEQUENCE</scope>
    <source>
        <strain evidence="1">LV_2022a</strain>
    </source>
</reference>
<sequence length="156" mass="18692">MITELRIFLISNFPEFECERLVIRNLVETNLKRYCLENYNCDLIFVDSHNDDSYPELKPNTTFMLGKVEEWNKSPQQPILLVKKNKITRSDIQFLTGEKLWNRKVFEFVSKIHYEAIHQAVEKLDTFESGRLQRSYHLDPVHQIYRLNMILNVIQN</sequence>
<dbReference type="Proteomes" id="UP001292079">
    <property type="component" value="Unassembled WGS sequence"/>
</dbReference>
<evidence type="ECO:0000313" key="1">
    <source>
        <dbReference type="EMBL" id="KAK4469184.1"/>
    </source>
</evidence>
<dbReference type="AlphaFoldDB" id="A0AAE1Z964"/>
<reference evidence="1" key="1">
    <citation type="submission" date="2022-04" db="EMBL/GenBank/DDBJ databases">
        <authorList>
            <person name="Xu L."/>
            <person name="Lv Z."/>
        </authorList>
    </citation>
    <scope>NUCLEOTIDE SEQUENCE</scope>
    <source>
        <strain evidence="1">LV_2022a</strain>
    </source>
</reference>
<accession>A0AAE1Z964</accession>
<comment type="caution">
    <text evidence="1">The sequence shown here is derived from an EMBL/GenBank/DDBJ whole genome shotgun (WGS) entry which is preliminary data.</text>
</comment>
<gene>
    <name evidence="1" type="ORF">MN116_006762</name>
</gene>
<name>A0AAE1Z964_SCHME</name>
<proteinExistence type="predicted"/>
<dbReference type="EMBL" id="JALJAT010000005">
    <property type="protein sequence ID" value="KAK4469184.1"/>
    <property type="molecule type" value="Genomic_DNA"/>
</dbReference>